<dbReference type="AlphaFoldDB" id="A0AA39GIA1"/>
<keyword evidence="3" id="KW-1185">Reference proteome</keyword>
<evidence type="ECO:0000313" key="3">
    <source>
        <dbReference type="Proteomes" id="UP001175261"/>
    </source>
</evidence>
<comment type="caution">
    <text evidence="2">The sequence shown here is derived from an EMBL/GenBank/DDBJ whole genome shotgun (WGS) entry which is preliminary data.</text>
</comment>
<sequence>MASADAIPTGHGEPGNMAPRLQELEARLSDELKLRRYTERVLDKRQEELELKEAKLLHLSQTVQRLKRELHEARNQLDSTKIQLQTRSTQLNEVRDQVFRLQPARSEITESEAKSLYQNLCKSIQRWVESRMSSLDSMGGARVGTMPGALQAYRLVALLRESARRCIDVDQSEEFHVFAIIMNYIALGLFSRSFYSPIDESNDNATQLWIDKIEEAMSGQRDAEFCRNWRSDTLTTITTHPRFQVIRDGYLDFLSKDLASFLSPFALRGTQQELQKSIRKNILDPAADLAHQLHLATPVFTLKWPVRHAWSRLEVYDCTNLADGGLPVDFTGTEANSPSRKNVSYLFDLAPGLFIERIESGKRLGPKAIARPQVLVHTAPTRCVQSYTTIRLLWDIADPERPPSRVNGQRVAAQRRE</sequence>
<evidence type="ECO:0000256" key="1">
    <source>
        <dbReference type="SAM" id="Coils"/>
    </source>
</evidence>
<proteinExistence type="predicted"/>
<reference evidence="2" key="1">
    <citation type="submission" date="2022-10" db="EMBL/GenBank/DDBJ databases">
        <title>Determination and structural analysis of whole genome sequence of Sarocladium strictum F4-1.</title>
        <authorList>
            <person name="Hu L."/>
            <person name="Jiang Y."/>
        </authorList>
    </citation>
    <scope>NUCLEOTIDE SEQUENCE</scope>
    <source>
        <strain evidence="2">F4-1</strain>
    </source>
</reference>
<name>A0AA39GIA1_SARSR</name>
<feature type="coiled-coil region" evidence="1">
    <location>
        <begin position="49"/>
        <end position="83"/>
    </location>
</feature>
<dbReference type="EMBL" id="JAPDFR010000003">
    <property type="protein sequence ID" value="KAK0387880.1"/>
    <property type="molecule type" value="Genomic_DNA"/>
</dbReference>
<protein>
    <submittedName>
        <fullName evidence="2">Uncharacterized protein</fullName>
    </submittedName>
</protein>
<gene>
    <name evidence="2" type="ORF">NLU13_4125</name>
</gene>
<accession>A0AA39GIA1</accession>
<keyword evidence="1" id="KW-0175">Coiled coil</keyword>
<organism evidence="2 3">
    <name type="scientific">Sarocladium strictum</name>
    <name type="common">Black bundle disease fungus</name>
    <name type="synonym">Acremonium strictum</name>
    <dbReference type="NCBI Taxonomy" id="5046"/>
    <lineage>
        <taxon>Eukaryota</taxon>
        <taxon>Fungi</taxon>
        <taxon>Dikarya</taxon>
        <taxon>Ascomycota</taxon>
        <taxon>Pezizomycotina</taxon>
        <taxon>Sordariomycetes</taxon>
        <taxon>Hypocreomycetidae</taxon>
        <taxon>Hypocreales</taxon>
        <taxon>Sarocladiaceae</taxon>
        <taxon>Sarocladium</taxon>
    </lineage>
</organism>
<evidence type="ECO:0000313" key="2">
    <source>
        <dbReference type="EMBL" id="KAK0387880.1"/>
    </source>
</evidence>
<dbReference type="Proteomes" id="UP001175261">
    <property type="component" value="Unassembled WGS sequence"/>
</dbReference>